<evidence type="ECO:0000313" key="4">
    <source>
        <dbReference type="Proteomes" id="UP001152797"/>
    </source>
</evidence>
<dbReference type="EMBL" id="CAMXCT030000979">
    <property type="protein sequence ID" value="CAL4772639.1"/>
    <property type="molecule type" value="Genomic_DNA"/>
</dbReference>
<name>A0A9P1FT09_9DINO</name>
<dbReference type="EMBL" id="CAMXCT010000979">
    <property type="protein sequence ID" value="CAI3985327.1"/>
    <property type="molecule type" value="Genomic_DNA"/>
</dbReference>
<evidence type="ECO:0000313" key="3">
    <source>
        <dbReference type="EMBL" id="CAL4772639.1"/>
    </source>
</evidence>
<dbReference type="EMBL" id="CAMXCT020000979">
    <property type="protein sequence ID" value="CAL1138702.1"/>
    <property type="molecule type" value="Genomic_DNA"/>
</dbReference>
<reference evidence="3 4" key="2">
    <citation type="submission" date="2024-05" db="EMBL/GenBank/DDBJ databases">
        <authorList>
            <person name="Chen Y."/>
            <person name="Shah S."/>
            <person name="Dougan E. K."/>
            <person name="Thang M."/>
            <person name="Chan C."/>
        </authorList>
    </citation>
    <scope>NUCLEOTIDE SEQUENCE [LARGE SCALE GENOMIC DNA]</scope>
</reference>
<comment type="caution">
    <text evidence="2">The sequence shown here is derived from an EMBL/GenBank/DDBJ whole genome shotgun (WGS) entry which is preliminary data.</text>
</comment>
<dbReference type="Proteomes" id="UP001152797">
    <property type="component" value="Unassembled WGS sequence"/>
</dbReference>
<protein>
    <submittedName>
        <fullName evidence="2">Uncharacterized protein</fullName>
    </submittedName>
</protein>
<proteinExistence type="predicted"/>
<keyword evidence="4" id="KW-1185">Reference proteome</keyword>
<gene>
    <name evidence="2" type="ORF">C1SCF055_LOCUS12786</name>
</gene>
<reference evidence="2" key="1">
    <citation type="submission" date="2022-10" db="EMBL/GenBank/DDBJ databases">
        <authorList>
            <person name="Chen Y."/>
            <person name="Dougan E. K."/>
            <person name="Chan C."/>
            <person name="Rhodes N."/>
            <person name="Thang M."/>
        </authorList>
    </citation>
    <scope>NUCLEOTIDE SEQUENCE</scope>
</reference>
<organism evidence="2">
    <name type="scientific">Cladocopium goreaui</name>
    <dbReference type="NCBI Taxonomy" id="2562237"/>
    <lineage>
        <taxon>Eukaryota</taxon>
        <taxon>Sar</taxon>
        <taxon>Alveolata</taxon>
        <taxon>Dinophyceae</taxon>
        <taxon>Suessiales</taxon>
        <taxon>Symbiodiniaceae</taxon>
        <taxon>Cladocopium</taxon>
    </lineage>
</organism>
<sequence>MVFSNDRVLDHGKMPWQISWILDLSPKMSGVSQCLQSSYRSSGPLCAPCFRQTEQTRYVTIDPFLSALETCIAARPSKNFGVEKWGRRAPFSAEDVEIFDVDCLQGNPQVFLQHVQPMLGESEAVWDGQSHMRNSQGFPQMWRESLQRSSGGGAAAQRGAPALFERVRQYYALANEEDYRKNGQWQLDLLRIDLQLLEAHRRHAGLPDLEAEDEVDANDGDGEMEEVLLEPEPKPEVKRLPTSKTAARPVYRPLGTMPPASLPRSTPAPAAWVRLASASSIRSGPALAAPSIRSAPAAPAASTRPTFTPMRAAPSAASSSSFPLSSALMARRGVRSGPYNGAAKVQGAPAAKNGTAKAKAAAKLPKTALAEQLEKIQNFIDTWGLDPPETKRCLAKLPAPQRRWLLETYDGSEPLEDFLRAGSDEKSPAPAVATAIAGPGEAPGELIKNMLQ</sequence>
<feature type="region of interest" description="Disordered" evidence="1">
    <location>
        <begin position="289"/>
        <end position="322"/>
    </location>
</feature>
<evidence type="ECO:0000313" key="2">
    <source>
        <dbReference type="EMBL" id="CAI3985327.1"/>
    </source>
</evidence>
<dbReference type="AlphaFoldDB" id="A0A9P1FT09"/>
<evidence type="ECO:0000256" key="1">
    <source>
        <dbReference type="SAM" id="MobiDB-lite"/>
    </source>
</evidence>
<accession>A0A9P1FT09</accession>